<evidence type="ECO:0000313" key="1">
    <source>
        <dbReference type="EMBL" id="MPM55234.1"/>
    </source>
</evidence>
<accession>A0A645B0F0</accession>
<reference evidence="1" key="1">
    <citation type="submission" date="2019-08" db="EMBL/GenBank/DDBJ databases">
        <authorList>
            <person name="Kucharzyk K."/>
            <person name="Murdoch R.W."/>
            <person name="Higgins S."/>
            <person name="Loffler F."/>
        </authorList>
    </citation>
    <scope>NUCLEOTIDE SEQUENCE</scope>
</reference>
<comment type="caution">
    <text evidence="1">The sequence shown here is derived from an EMBL/GenBank/DDBJ whole genome shotgun (WGS) entry which is preliminary data.</text>
</comment>
<sequence length="102" mass="11129">MNEAVALTNKEWSGNGITASFRTDTSCLYQDDYYDGFHYSFRGILNLHVTDAATEDTTAVLKDMGVSYQEGQSDYSVDFEVKVSCSSSTVVIAGGYLLSGNQ</sequence>
<name>A0A645B0F0_9ZZZZ</name>
<gene>
    <name evidence="1" type="ORF">SDC9_102027</name>
</gene>
<dbReference type="AlphaFoldDB" id="A0A645B0F0"/>
<organism evidence="1">
    <name type="scientific">bioreactor metagenome</name>
    <dbReference type="NCBI Taxonomy" id="1076179"/>
    <lineage>
        <taxon>unclassified sequences</taxon>
        <taxon>metagenomes</taxon>
        <taxon>ecological metagenomes</taxon>
    </lineage>
</organism>
<proteinExistence type="predicted"/>
<protein>
    <submittedName>
        <fullName evidence="1">Uncharacterized protein</fullName>
    </submittedName>
</protein>
<dbReference type="EMBL" id="VSSQ01015179">
    <property type="protein sequence ID" value="MPM55234.1"/>
    <property type="molecule type" value="Genomic_DNA"/>
</dbReference>